<protein>
    <submittedName>
        <fullName evidence="1">Uncharacterized protein</fullName>
    </submittedName>
</protein>
<keyword evidence="2" id="KW-1185">Reference proteome</keyword>
<dbReference type="OrthoDB" id="546632at2759"/>
<organism evidence="1 2">
    <name type="scientific">Hirundo rustica rustica</name>
    <dbReference type="NCBI Taxonomy" id="333673"/>
    <lineage>
        <taxon>Eukaryota</taxon>
        <taxon>Metazoa</taxon>
        <taxon>Chordata</taxon>
        <taxon>Craniata</taxon>
        <taxon>Vertebrata</taxon>
        <taxon>Euteleostomi</taxon>
        <taxon>Archelosauria</taxon>
        <taxon>Archosauria</taxon>
        <taxon>Dinosauria</taxon>
        <taxon>Saurischia</taxon>
        <taxon>Theropoda</taxon>
        <taxon>Coelurosauria</taxon>
        <taxon>Aves</taxon>
        <taxon>Neognathae</taxon>
        <taxon>Neoaves</taxon>
        <taxon>Telluraves</taxon>
        <taxon>Australaves</taxon>
        <taxon>Passeriformes</taxon>
        <taxon>Sylvioidea</taxon>
        <taxon>Hirundinidae</taxon>
        <taxon>Hirundo</taxon>
    </lineage>
</organism>
<dbReference type="STRING" id="333673.A0A3M0KGD4"/>
<reference evidence="1 2" key="1">
    <citation type="submission" date="2018-07" db="EMBL/GenBank/DDBJ databases">
        <title>A high quality draft genome assembly of the barn swallow (H. rustica rustica).</title>
        <authorList>
            <person name="Formenti G."/>
            <person name="Chiara M."/>
            <person name="Poveda L."/>
            <person name="Francoijs K.-J."/>
            <person name="Bonisoli-Alquati A."/>
            <person name="Canova L."/>
            <person name="Gianfranceschi L."/>
            <person name="Horner D.S."/>
            <person name="Saino N."/>
        </authorList>
    </citation>
    <scope>NUCLEOTIDE SEQUENCE [LARGE SCALE GENOMIC DNA]</scope>
    <source>
        <strain evidence="1">Chelidonia</strain>
        <tissue evidence="1">Blood</tissue>
    </source>
</reference>
<name>A0A3M0KGD4_HIRRU</name>
<dbReference type="EMBL" id="QRBI01000106">
    <property type="protein sequence ID" value="RMC12242.1"/>
    <property type="molecule type" value="Genomic_DNA"/>
</dbReference>
<dbReference type="AlphaFoldDB" id="A0A3M0KGD4"/>
<comment type="caution">
    <text evidence="1">The sequence shown here is derived from an EMBL/GenBank/DDBJ whole genome shotgun (WGS) entry which is preliminary data.</text>
</comment>
<accession>A0A3M0KGD4</accession>
<sequence length="166" mass="18865">MLCLFSQEKRILRGDHINAYKYLQGGCQEDGAKLFSVVPRDRTRSNGQKLKHKEFHLKMKNFTQRMILWDWDLKQCYKPYYQSAGSGNGVDVSALNDARNLLTELLSDPCLPPHMISSLRSINSLIGAFSGACRPKASPFTPFPGFFPCPEIEDPAEKDRKLLKVK</sequence>
<evidence type="ECO:0000313" key="2">
    <source>
        <dbReference type="Proteomes" id="UP000269221"/>
    </source>
</evidence>
<dbReference type="Proteomes" id="UP000269221">
    <property type="component" value="Unassembled WGS sequence"/>
</dbReference>
<gene>
    <name evidence="1" type="ORF">DUI87_09753</name>
</gene>
<proteinExistence type="predicted"/>
<evidence type="ECO:0000313" key="1">
    <source>
        <dbReference type="EMBL" id="RMC12242.1"/>
    </source>
</evidence>